<sequence length="297" mass="31251">MTRYQPLFERLNRAESSADHQTEGHAQNQEQAQTSEGALVPFVMIGDPTPEASVQVIDALIAGGADALELGFPFSDPVADGPTIQDAHLRALAAGTDAETCWDVLSQVRAKHPQVPIGLLVYANLPFSMGLEAFYQRCAEVGVDSVLIPDVPTRESAQFVAAAQAAGVDPVFIAPPHAREDTLAAVGAASRGYVYAVSRVGVTGVEREASTDGLSEVVRTLRAYTDLPVLLGFGISRPEHVRAALAAGADGAITGSATVKLIAQHCADLPDGQAPADLTPMLRELTNFVQEMKAATK</sequence>
<dbReference type="Proteomes" id="UP000186785">
    <property type="component" value="Unassembled WGS sequence"/>
</dbReference>
<organism evidence="12 13">
    <name type="scientific">Boudabousia liubingyangii</name>
    <dbReference type="NCBI Taxonomy" id="1921764"/>
    <lineage>
        <taxon>Bacteria</taxon>
        <taxon>Bacillati</taxon>
        <taxon>Actinomycetota</taxon>
        <taxon>Actinomycetes</taxon>
        <taxon>Actinomycetales</taxon>
        <taxon>Actinomycetaceae</taxon>
        <taxon>Boudabousia</taxon>
    </lineage>
</organism>
<comment type="similarity">
    <text evidence="9 10">Belongs to the TrpA family.</text>
</comment>
<comment type="function">
    <text evidence="1 9">The alpha subunit is responsible for the aldol cleavage of indoleglycerol phosphate to indole and glyceraldehyde 3-phosphate.</text>
</comment>
<feature type="compositionally biased region" description="Basic and acidic residues" evidence="11">
    <location>
        <begin position="13"/>
        <end position="23"/>
    </location>
</feature>
<dbReference type="GO" id="GO:0005829">
    <property type="term" value="C:cytosol"/>
    <property type="evidence" value="ECO:0007669"/>
    <property type="project" value="TreeGrafter"/>
</dbReference>
<dbReference type="FunFam" id="3.20.20.70:FF:000037">
    <property type="entry name" value="Tryptophan synthase alpha chain"/>
    <property type="match status" value="1"/>
</dbReference>
<gene>
    <name evidence="9" type="primary">trpA</name>
    <name evidence="12" type="ORF">BSR29_07105</name>
</gene>
<comment type="pathway">
    <text evidence="2 9">Amino-acid biosynthesis; L-tryptophan biosynthesis; L-tryptophan from chorismate: step 5/5.</text>
</comment>
<dbReference type="HAMAP" id="MF_00131">
    <property type="entry name" value="Trp_synth_alpha"/>
    <property type="match status" value="1"/>
</dbReference>
<dbReference type="Pfam" id="PF00290">
    <property type="entry name" value="Trp_syntA"/>
    <property type="match status" value="1"/>
</dbReference>
<evidence type="ECO:0000256" key="4">
    <source>
        <dbReference type="ARBA" id="ARBA00022605"/>
    </source>
</evidence>
<evidence type="ECO:0000256" key="6">
    <source>
        <dbReference type="ARBA" id="ARBA00023141"/>
    </source>
</evidence>
<keyword evidence="4 9" id="KW-0028">Amino-acid biosynthesis</keyword>
<dbReference type="InterPro" id="IPR018204">
    <property type="entry name" value="Trp_synthase_alpha_AS"/>
</dbReference>
<evidence type="ECO:0000256" key="7">
    <source>
        <dbReference type="ARBA" id="ARBA00023239"/>
    </source>
</evidence>
<dbReference type="STRING" id="1921764.BSR28_05175"/>
<dbReference type="UniPathway" id="UPA00035">
    <property type="reaction ID" value="UER00044"/>
</dbReference>
<dbReference type="RefSeq" id="WP_073709608.1">
    <property type="nucleotide sequence ID" value="NZ_MQSV01000005.1"/>
</dbReference>
<dbReference type="InterPro" id="IPR002028">
    <property type="entry name" value="Trp_synthase_suA"/>
</dbReference>
<name>A0A1Q5PK37_9ACTO</name>
<protein>
    <recommendedName>
        <fullName evidence="9">Tryptophan synthase alpha chain</fullName>
        <ecNumber evidence="9">4.2.1.20</ecNumber>
    </recommendedName>
</protein>
<keyword evidence="13" id="KW-1185">Reference proteome</keyword>
<dbReference type="GO" id="GO:0004834">
    <property type="term" value="F:tryptophan synthase activity"/>
    <property type="evidence" value="ECO:0007669"/>
    <property type="project" value="UniProtKB-UniRule"/>
</dbReference>
<comment type="catalytic activity">
    <reaction evidence="8 9">
        <text>(1S,2R)-1-C-(indol-3-yl)glycerol 3-phosphate + L-serine = D-glyceraldehyde 3-phosphate + L-tryptophan + H2O</text>
        <dbReference type="Rhea" id="RHEA:10532"/>
        <dbReference type="ChEBI" id="CHEBI:15377"/>
        <dbReference type="ChEBI" id="CHEBI:33384"/>
        <dbReference type="ChEBI" id="CHEBI:57912"/>
        <dbReference type="ChEBI" id="CHEBI:58866"/>
        <dbReference type="ChEBI" id="CHEBI:59776"/>
        <dbReference type="EC" id="4.2.1.20"/>
    </reaction>
</comment>
<dbReference type="CDD" id="cd04724">
    <property type="entry name" value="Tryptophan_synthase_alpha"/>
    <property type="match status" value="1"/>
</dbReference>
<feature type="region of interest" description="Disordered" evidence="11">
    <location>
        <begin position="13"/>
        <end position="32"/>
    </location>
</feature>
<dbReference type="SUPFAM" id="SSF51366">
    <property type="entry name" value="Ribulose-phoshate binding barrel"/>
    <property type="match status" value="1"/>
</dbReference>
<dbReference type="Gene3D" id="3.20.20.70">
    <property type="entry name" value="Aldolase class I"/>
    <property type="match status" value="1"/>
</dbReference>
<proteinExistence type="inferred from homology"/>
<keyword evidence="5 9" id="KW-0822">Tryptophan biosynthesis</keyword>
<dbReference type="EC" id="4.2.1.20" evidence="9"/>
<dbReference type="AlphaFoldDB" id="A0A1Q5PK37"/>
<feature type="active site" description="Proton acceptor" evidence="9">
    <location>
        <position position="69"/>
    </location>
</feature>
<dbReference type="NCBIfam" id="TIGR00262">
    <property type="entry name" value="trpA"/>
    <property type="match status" value="1"/>
</dbReference>
<keyword evidence="6 9" id="KW-0057">Aromatic amino acid biosynthesis</keyword>
<evidence type="ECO:0000256" key="5">
    <source>
        <dbReference type="ARBA" id="ARBA00022822"/>
    </source>
</evidence>
<evidence type="ECO:0000256" key="10">
    <source>
        <dbReference type="RuleBase" id="RU003662"/>
    </source>
</evidence>
<dbReference type="PROSITE" id="PS00167">
    <property type="entry name" value="TRP_SYNTHASE_ALPHA"/>
    <property type="match status" value="1"/>
</dbReference>
<evidence type="ECO:0000256" key="9">
    <source>
        <dbReference type="HAMAP-Rule" id="MF_00131"/>
    </source>
</evidence>
<feature type="active site" description="Proton acceptor" evidence="9">
    <location>
        <position position="80"/>
    </location>
</feature>
<evidence type="ECO:0000256" key="11">
    <source>
        <dbReference type="SAM" id="MobiDB-lite"/>
    </source>
</evidence>
<dbReference type="InterPro" id="IPR013785">
    <property type="entry name" value="Aldolase_TIM"/>
</dbReference>
<evidence type="ECO:0000313" key="13">
    <source>
        <dbReference type="Proteomes" id="UP000186785"/>
    </source>
</evidence>
<evidence type="ECO:0000256" key="1">
    <source>
        <dbReference type="ARBA" id="ARBA00003365"/>
    </source>
</evidence>
<dbReference type="OrthoDB" id="9804578at2"/>
<evidence type="ECO:0000256" key="8">
    <source>
        <dbReference type="ARBA" id="ARBA00049047"/>
    </source>
</evidence>
<dbReference type="InterPro" id="IPR011060">
    <property type="entry name" value="RibuloseP-bd_barrel"/>
</dbReference>
<dbReference type="PANTHER" id="PTHR43406:SF1">
    <property type="entry name" value="TRYPTOPHAN SYNTHASE ALPHA CHAIN, CHLOROPLASTIC"/>
    <property type="match status" value="1"/>
</dbReference>
<comment type="caution">
    <text evidence="12">The sequence shown here is derived from an EMBL/GenBank/DDBJ whole genome shotgun (WGS) entry which is preliminary data.</text>
</comment>
<keyword evidence="7 9" id="KW-0456">Lyase</keyword>
<reference evidence="12 13" key="1">
    <citation type="submission" date="2016-11" db="EMBL/GenBank/DDBJ databases">
        <title>Actinomyces gypaetusis sp. nov. isolated from the vulture Gypaetus barbatus in Qinghai Tibet Plateau China.</title>
        <authorList>
            <person name="Meng X."/>
        </authorList>
    </citation>
    <scope>NUCLEOTIDE SEQUENCE [LARGE SCALE GENOMIC DNA]</scope>
    <source>
        <strain evidence="12 13">VUL4_2</strain>
    </source>
</reference>
<accession>A0A1Q5PK37</accession>
<evidence type="ECO:0000256" key="3">
    <source>
        <dbReference type="ARBA" id="ARBA00011270"/>
    </source>
</evidence>
<evidence type="ECO:0000313" key="12">
    <source>
        <dbReference type="EMBL" id="OKL46583.1"/>
    </source>
</evidence>
<evidence type="ECO:0000256" key="2">
    <source>
        <dbReference type="ARBA" id="ARBA00004733"/>
    </source>
</evidence>
<dbReference type="EMBL" id="MQSV01000005">
    <property type="protein sequence ID" value="OKL46583.1"/>
    <property type="molecule type" value="Genomic_DNA"/>
</dbReference>
<dbReference type="PANTHER" id="PTHR43406">
    <property type="entry name" value="TRYPTOPHAN SYNTHASE, ALPHA CHAIN"/>
    <property type="match status" value="1"/>
</dbReference>
<comment type="subunit">
    <text evidence="3 9">Tetramer of two alpha and two beta chains.</text>
</comment>